<dbReference type="EMBL" id="JAHQCS010000118">
    <property type="protein sequence ID" value="MBU9712955.1"/>
    <property type="molecule type" value="Genomic_DNA"/>
</dbReference>
<keyword evidence="5" id="KW-1185">Reference proteome</keyword>
<dbReference type="Pfam" id="PF14398">
    <property type="entry name" value="ATPgrasp_YheCD"/>
    <property type="match status" value="1"/>
</dbReference>
<accession>A0ABS6JKL2</accession>
<dbReference type="PROSITE" id="PS50975">
    <property type="entry name" value="ATP_GRASP"/>
    <property type="match status" value="1"/>
</dbReference>
<dbReference type="RefSeq" id="WP_217067129.1">
    <property type="nucleotide sequence ID" value="NZ_JAHQCS010000118.1"/>
</dbReference>
<dbReference type="Proteomes" id="UP000784880">
    <property type="component" value="Unassembled WGS sequence"/>
</dbReference>
<evidence type="ECO:0000313" key="4">
    <source>
        <dbReference type="EMBL" id="MBU9712955.1"/>
    </source>
</evidence>
<organism evidence="4 5">
    <name type="scientific">Evansella tamaricis</name>
    <dbReference type="NCBI Taxonomy" id="2069301"/>
    <lineage>
        <taxon>Bacteria</taxon>
        <taxon>Bacillati</taxon>
        <taxon>Bacillota</taxon>
        <taxon>Bacilli</taxon>
        <taxon>Bacillales</taxon>
        <taxon>Bacillaceae</taxon>
        <taxon>Evansella</taxon>
    </lineage>
</organism>
<evidence type="ECO:0000256" key="1">
    <source>
        <dbReference type="PROSITE-ProRule" id="PRU00409"/>
    </source>
</evidence>
<name>A0ABS6JKL2_9BACI</name>
<keyword evidence="1" id="KW-0547">Nucleotide-binding</keyword>
<feature type="coiled-coil region" evidence="2">
    <location>
        <begin position="350"/>
        <end position="384"/>
    </location>
</feature>
<proteinExistence type="predicted"/>
<evidence type="ECO:0000256" key="2">
    <source>
        <dbReference type="SAM" id="Coils"/>
    </source>
</evidence>
<comment type="caution">
    <text evidence="4">The sequence shown here is derived from an EMBL/GenBank/DDBJ whole genome shotgun (WGS) entry which is preliminary data.</text>
</comment>
<dbReference type="InterPro" id="IPR011761">
    <property type="entry name" value="ATP-grasp"/>
</dbReference>
<protein>
    <submittedName>
        <fullName evidence="4">YheC/YheD family protein</fullName>
    </submittedName>
</protein>
<keyword evidence="1" id="KW-0067">ATP-binding</keyword>
<gene>
    <name evidence="4" type="ORF">KS419_14590</name>
</gene>
<dbReference type="InterPro" id="IPR026838">
    <property type="entry name" value="YheC/D"/>
</dbReference>
<feature type="domain" description="ATP-grasp" evidence="3">
    <location>
        <begin position="107"/>
        <end position="336"/>
    </location>
</feature>
<keyword evidence="2" id="KW-0175">Coiled coil</keyword>
<sequence>MDIGIMTNFNKPTKLAELTSLVCKSYNIEIIYLTPNDIEIDSEKVTGKVFTNNKWKKVRRDIPKFIDVVPYCFTKKNKNVMDYLRNKTYLSDDRSNTISKEKLQNIIKLDDEFSTLVIPTHQINKYDDILHYLDLYSTIVMKPSKGLRGKGIYILSSDDNSYNLGYLTEKYKLSNKELFDVYEDKIKNKGYILQKYITSRTKQGDPFDCRIHVEKNGNGEWESAKNYIRIGIGQKVISNVNQGGGISDPKAFLKANFGDQWEEINSKLNDIAVTLPYKIEELRKTHIMSLGFDIGIDKTGKLYLFEVNDGPSTAAVISEVAMLRSKYYKFVIQNILNTPGNGNNYSKKDYNSMIKELNTYESKYSSALNELDVYKNRLLNMEKSTSWRITAPIRLLGDIKKKIKKS</sequence>
<evidence type="ECO:0000259" key="3">
    <source>
        <dbReference type="PROSITE" id="PS50975"/>
    </source>
</evidence>
<reference evidence="4 5" key="1">
    <citation type="submission" date="2021-06" db="EMBL/GenBank/DDBJ databases">
        <title>Bacillus sp. RD4P76, an endophyte from a halophyte.</title>
        <authorList>
            <person name="Sun J.-Q."/>
        </authorList>
    </citation>
    <scope>NUCLEOTIDE SEQUENCE [LARGE SCALE GENOMIC DNA]</scope>
    <source>
        <strain evidence="4 5">CGMCC 1.15917</strain>
    </source>
</reference>
<evidence type="ECO:0000313" key="5">
    <source>
        <dbReference type="Proteomes" id="UP000784880"/>
    </source>
</evidence>